<dbReference type="AlphaFoldDB" id="A0AAD9QRZ7"/>
<dbReference type="Proteomes" id="UP001249851">
    <property type="component" value="Unassembled WGS sequence"/>
</dbReference>
<sequence>MAESFEDSSLTHTAPETIVEMAARSNRSKAIGNFKFLDCFSYLRMLKKKGQEPEERQHERGQAEKDLDDFIDSKKDPTFSSKWNVQKIEQVVTAKSFCSCRDPIVMAFRVNNKLKELADDSPENTGFLTKLAEQTEDFAVQLIDLVNDVKELMNTEDSGNVSTLQASMLSVLTDEAIVHSQKKFVAHPLLFKRVEIRWLLGLPEFFKRHLILLLPLIVIDTFLTPILLPIIAIAFYRDQKKCRLRMQKSKTQVGCEKGDRISQIVFIFLLCRVCVSTSSIEPKTEEYLIFIFFCGILLSEYRQYMEEPAKYFKDMWNYIDLLSLIVYIFILVLRIAIMVHSGAHSNNRLLEIANYLYGFDTLLLILRFSCIVGLSSNFAPLQLAIFRMCVDLVVILVQFVFIIGAFSVAITNLR</sequence>
<dbReference type="PANTHER" id="PTHR10117">
    <property type="entry name" value="TRANSIENT RECEPTOR POTENTIAL CHANNEL"/>
    <property type="match status" value="1"/>
</dbReference>
<accession>A0AAD9QRZ7</accession>
<organism evidence="6 7">
    <name type="scientific">Acropora cervicornis</name>
    <name type="common">Staghorn coral</name>
    <dbReference type="NCBI Taxonomy" id="6130"/>
    <lineage>
        <taxon>Eukaryota</taxon>
        <taxon>Metazoa</taxon>
        <taxon>Cnidaria</taxon>
        <taxon>Anthozoa</taxon>
        <taxon>Hexacorallia</taxon>
        <taxon>Scleractinia</taxon>
        <taxon>Astrocoeniina</taxon>
        <taxon>Acroporidae</taxon>
        <taxon>Acropora</taxon>
    </lineage>
</organism>
<feature type="transmembrane region" description="Helical" evidence="5">
    <location>
        <begin position="385"/>
        <end position="410"/>
    </location>
</feature>
<keyword evidence="2" id="KW-0406">Ion transport</keyword>
<feature type="compositionally biased region" description="Basic and acidic residues" evidence="4">
    <location>
        <begin position="50"/>
        <end position="65"/>
    </location>
</feature>
<dbReference type="InterPro" id="IPR002153">
    <property type="entry name" value="TRPC_channel"/>
</dbReference>
<evidence type="ECO:0000256" key="3">
    <source>
        <dbReference type="ARBA" id="ARBA00023303"/>
    </source>
</evidence>
<evidence type="ECO:0000313" key="6">
    <source>
        <dbReference type="EMBL" id="KAK2566303.1"/>
    </source>
</evidence>
<feature type="transmembrane region" description="Helical" evidence="5">
    <location>
        <begin position="355"/>
        <end position="379"/>
    </location>
</feature>
<dbReference type="GO" id="GO:0051480">
    <property type="term" value="P:regulation of cytosolic calcium ion concentration"/>
    <property type="evidence" value="ECO:0007669"/>
    <property type="project" value="TreeGrafter"/>
</dbReference>
<reference evidence="6" key="2">
    <citation type="journal article" date="2023" name="Science">
        <title>Genomic signatures of disease resistance in endangered staghorn corals.</title>
        <authorList>
            <person name="Vollmer S.V."/>
            <person name="Selwyn J.D."/>
            <person name="Despard B.A."/>
            <person name="Roesel C.L."/>
        </authorList>
    </citation>
    <scope>NUCLEOTIDE SEQUENCE</scope>
    <source>
        <strain evidence="6">K2</strain>
    </source>
</reference>
<keyword evidence="6" id="KW-0675">Receptor</keyword>
<dbReference type="GO" id="GO:0015279">
    <property type="term" value="F:store-operated calcium channel activity"/>
    <property type="evidence" value="ECO:0007669"/>
    <property type="project" value="TreeGrafter"/>
</dbReference>
<keyword evidence="5" id="KW-0472">Membrane</keyword>
<dbReference type="PANTHER" id="PTHR10117:SF54">
    <property type="entry name" value="TRANSIENT RECEPTOR POTENTIAL-GAMMA PROTEIN"/>
    <property type="match status" value="1"/>
</dbReference>
<evidence type="ECO:0000256" key="1">
    <source>
        <dbReference type="ARBA" id="ARBA00022448"/>
    </source>
</evidence>
<name>A0AAD9QRZ7_ACRCE</name>
<reference evidence="6" key="1">
    <citation type="journal article" date="2023" name="G3 (Bethesda)">
        <title>Whole genome assembly and annotation of the endangered Caribbean coral Acropora cervicornis.</title>
        <authorList>
            <person name="Selwyn J.D."/>
            <person name="Vollmer S.V."/>
        </authorList>
    </citation>
    <scope>NUCLEOTIDE SEQUENCE</scope>
    <source>
        <strain evidence="6">K2</strain>
    </source>
</reference>
<dbReference type="GO" id="GO:0070679">
    <property type="term" value="F:inositol 1,4,5 trisphosphate binding"/>
    <property type="evidence" value="ECO:0007669"/>
    <property type="project" value="TreeGrafter"/>
</dbReference>
<feature type="transmembrane region" description="Helical" evidence="5">
    <location>
        <begin position="324"/>
        <end position="343"/>
    </location>
</feature>
<evidence type="ECO:0000313" key="7">
    <source>
        <dbReference type="Proteomes" id="UP001249851"/>
    </source>
</evidence>
<evidence type="ECO:0000256" key="2">
    <source>
        <dbReference type="ARBA" id="ARBA00023065"/>
    </source>
</evidence>
<evidence type="ECO:0000256" key="4">
    <source>
        <dbReference type="SAM" id="MobiDB-lite"/>
    </source>
</evidence>
<dbReference type="EMBL" id="JARQWQ010000017">
    <property type="protein sequence ID" value="KAK2566303.1"/>
    <property type="molecule type" value="Genomic_DNA"/>
</dbReference>
<keyword evidence="5" id="KW-0812">Transmembrane</keyword>
<keyword evidence="1" id="KW-0813">Transport</keyword>
<dbReference type="GO" id="GO:0005886">
    <property type="term" value="C:plasma membrane"/>
    <property type="evidence" value="ECO:0007669"/>
    <property type="project" value="TreeGrafter"/>
</dbReference>
<keyword evidence="3" id="KW-0407">Ion channel</keyword>
<dbReference type="GO" id="GO:0034703">
    <property type="term" value="C:cation channel complex"/>
    <property type="evidence" value="ECO:0007669"/>
    <property type="project" value="TreeGrafter"/>
</dbReference>
<feature type="region of interest" description="Disordered" evidence="4">
    <location>
        <begin position="50"/>
        <end position="69"/>
    </location>
</feature>
<keyword evidence="5" id="KW-1133">Transmembrane helix</keyword>
<feature type="transmembrane region" description="Helical" evidence="5">
    <location>
        <begin position="210"/>
        <end position="236"/>
    </location>
</feature>
<gene>
    <name evidence="6" type="ORF">P5673_009792</name>
</gene>
<protein>
    <submittedName>
        <fullName evidence="6">Short transient receptor potential channel 5</fullName>
    </submittedName>
</protein>
<evidence type="ECO:0000256" key="5">
    <source>
        <dbReference type="SAM" id="Phobius"/>
    </source>
</evidence>
<keyword evidence="7" id="KW-1185">Reference proteome</keyword>
<proteinExistence type="predicted"/>
<comment type="caution">
    <text evidence="6">The sequence shown here is derived from an EMBL/GenBank/DDBJ whole genome shotgun (WGS) entry which is preliminary data.</text>
</comment>